<feature type="compositionally biased region" description="Acidic residues" evidence="1">
    <location>
        <begin position="220"/>
        <end position="229"/>
    </location>
</feature>
<keyword evidence="2" id="KW-0472">Membrane</keyword>
<sequence>MVAKSTISRLLSLASLLGVGVKSAPTRTHCRCIIVDTTESTPSSSLLETSRSPDICANFGPELEYFRYADPELYQKIIGPSTEKPSTVGDPRPLTTEVLMRLSGKSSLDFRDQDGALPSAPTGRPSQKILCHSEAETFSAYQDSRVTLYALQVVVAMVILACIAECVSLLTDWFDTRQEHPSVVRLSGTERRLRARSAPEWISSVIEKRKQDPYLPRIDDVDEEDDDDECNRPVM</sequence>
<dbReference type="Proteomes" id="UP000799779">
    <property type="component" value="Unassembled WGS sequence"/>
</dbReference>
<keyword evidence="2" id="KW-1133">Transmembrane helix</keyword>
<proteinExistence type="predicted"/>
<evidence type="ECO:0000256" key="1">
    <source>
        <dbReference type="SAM" id="MobiDB-lite"/>
    </source>
</evidence>
<reference evidence="4" key="1">
    <citation type="journal article" date="2020" name="Stud. Mycol.">
        <title>101 Dothideomycetes genomes: a test case for predicting lifestyles and emergence of pathogens.</title>
        <authorList>
            <person name="Haridas S."/>
            <person name="Albert R."/>
            <person name="Binder M."/>
            <person name="Bloem J."/>
            <person name="Labutti K."/>
            <person name="Salamov A."/>
            <person name="Andreopoulos B."/>
            <person name="Baker S."/>
            <person name="Barry K."/>
            <person name="Bills G."/>
            <person name="Bluhm B."/>
            <person name="Cannon C."/>
            <person name="Castanera R."/>
            <person name="Culley D."/>
            <person name="Daum C."/>
            <person name="Ezra D."/>
            <person name="Gonzalez J."/>
            <person name="Henrissat B."/>
            <person name="Kuo A."/>
            <person name="Liang C."/>
            <person name="Lipzen A."/>
            <person name="Lutzoni F."/>
            <person name="Magnuson J."/>
            <person name="Mondo S."/>
            <person name="Nolan M."/>
            <person name="Ohm R."/>
            <person name="Pangilinan J."/>
            <person name="Park H.-J."/>
            <person name="Ramirez L."/>
            <person name="Alfaro M."/>
            <person name="Sun H."/>
            <person name="Tritt A."/>
            <person name="Yoshinaga Y."/>
            <person name="Zwiers L.-H."/>
            <person name="Turgeon B."/>
            <person name="Goodwin S."/>
            <person name="Spatafora J."/>
            <person name="Crous P."/>
            <person name="Grigoriev I."/>
        </authorList>
    </citation>
    <scope>NUCLEOTIDE SEQUENCE</scope>
    <source>
        <strain evidence="4">CBS 123094</strain>
    </source>
</reference>
<feature type="region of interest" description="Disordered" evidence="1">
    <location>
        <begin position="215"/>
        <end position="235"/>
    </location>
</feature>
<name>A0A6A5WGK9_9PLEO</name>
<dbReference type="OrthoDB" id="3936754at2759"/>
<keyword evidence="5" id="KW-1185">Reference proteome</keyword>
<organism evidence="4 5">
    <name type="scientific">Amniculicola lignicola CBS 123094</name>
    <dbReference type="NCBI Taxonomy" id="1392246"/>
    <lineage>
        <taxon>Eukaryota</taxon>
        <taxon>Fungi</taxon>
        <taxon>Dikarya</taxon>
        <taxon>Ascomycota</taxon>
        <taxon>Pezizomycotina</taxon>
        <taxon>Dothideomycetes</taxon>
        <taxon>Pleosporomycetidae</taxon>
        <taxon>Pleosporales</taxon>
        <taxon>Amniculicolaceae</taxon>
        <taxon>Amniculicola</taxon>
    </lineage>
</organism>
<evidence type="ECO:0000313" key="4">
    <source>
        <dbReference type="EMBL" id="KAF2000762.1"/>
    </source>
</evidence>
<keyword evidence="3" id="KW-0732">Signal</keyword>
<dbReference type="EMBL" id="ML977587">
    <property type="protein sequence ID" value="KAF2000762.1"/>
    <property type="molecule type" value="Genomic_DNA"/>
</dbReference>
<evidence type="ECO:0000313" key="5">
    <source>
        <dbReference type="Proteomes" id="UP000799779"/>
    </source>
</evidence>
<evidence type="ECO:0000256" key="2">
    <source>
        <dbReference type="SAM" id="Phobius"/>
    </source>
</evidence>
<evidence type="ECO:0000256" key="3">
    <source>
        <dbReference type="SAM" id="SignalP"/>
    </source>
</evidence>
<feature type="transmembrane region" description="Helical" evidence="2">
    <location>
        <begin position="149"/>
        <end position="170"/>
    </location>
</feature>
<keyword evidence="2" id="KW-0812">Transmembrane</keyword>
<accession>A0A6A5WGK9</accession>
<gene>
    <name evidence="4" type="ORF">P154DRAFT_522353</name>
</gene>
<protein>
    <submittedName>
        <fullName evidence="4">Uncharacterized protein</fullName>
    </submittedName>
</protein>
<feature type="signal peptide" evidence="3">
    <location>
        <begin position="1"/>
        <end position="23"/>
    </location>
</feature>
<feature type="chain" id="PRO_5025502356" evidence="3">
    <location>
        <begin position="24"/>
        <end position="235"/>
    </location>
</feature>
<dbReference type="AlphaFoldDB" id="A0A6A5WGK9"/>